<name>A0A291T9Q5_9FIRM</name>
<evidence type="ECO:0000313" key="14">
    <source>
        <dbReference type="Proteomes" id="UP000223709"/>
    </source>
</evidence>
<comment type="catalytic activity">
    <reaction evidence="8 10">
        <text>5-[(5-phospho-1-deoxy-D-ribulos-1-ylimino)methylamino]-1-(5-phospho-beta-D-ribosyl)imidazole-4-carboxamide + L-glutamine = D-erythro-1-(imidazol-4-yl)glycerol 3-phosphate + 5-amino-1-(5-phospho-beta-D-ribosyl)imidazole-4-carboxamide + L-glutamate + H(+)</text>
        <dbReference type="Rhea" id="RHEA:24793"/>
        <dbReference type="ChEBI" id="CHEBI:15378"/>
        <dbReference type="ChEBI" id="CHEBI:29985"/>
        <dbReference type="ChEBI" id="CHEBI:58278"/>
        <dbReference type="ChEBI" id="CHEBI:58359"/>
        <dbReference type="ChEBI" id="CHEBI:58475"/>
        <dbReference type="ChEBI" id="CHEBI:58525"/>
        <dbReference type="EC" id="4.3.2.10"/>
    </reaction>
</comment>
<organism evidence="13 14">
    <name type="scientific">Faecalibacterium prausnitzii</name>
    <dbReference type="NCBI Taxonomy" id="853"/>
    <lineage>
        <taxon>Bacteria</taxon>
        <taxon>Bacillati</taxon>
        <taxon>Bacillota</taxon>
        <taxon>Clostridia</taxon>
        <taxon>Eubacteriales</taxon>
        <taxon>Oscillospiraceae</taxon>
        <taxon>Faecalibacterium</taxon>
    </lineage>
</organism>
<evidence type="ECO:0000256" key="11">
    <source>
        <dbReference type="PIRSR" id="PIRSR000495-1"/>
    </source>
</evidence>
<accession>A0A291T9Q5</accession>
<evidence type="ECO:0000256" key="3">
    <source>
        <dbReference type="ARBA" id="ARBA00022605"/>
    </source>
</evidence>
<keyword evidence="3 10" id="KW-0028">Amino-acid biosynthesis</keyword>
<dbReference type="InterPro" id="IPR010139">
    <property type="entry name" value="Imidazole-glycPsynth_HisH"/>
</dbReference>
<dbReference type="RefSeq" id="WP_098923417.1">
    <property type="nucleotide sequence ID" value="NZ_CP023819.1"/>
</dbReference>
<comment type="function">
    <text evidence="10">IGPS catalyzes the conversion of PRFAR and glutamine to IGP, AICAR and glutamate. The HisH subunit catalyzes the hydrolysis of glutamine to glutamate and ammonia as part of the synthesis of IGP and AICAR. The resulting ammonia molecule is channeled to the active site of HisF.</text>
</comment>
<dbReference type="EMBL" id="CP023819">
    <property type="protein sequence ID" value="ATL89845.1"/>
    <property type="molecule type" value="Genomic_DNA"/>
</dbReference>
<evidence type="ECO:0000256" key="2">
    <source>
        <dbReference type="ARBA" id="ARBA00011152"/>
    </source>
</evidence>
<dbReference type="InterPro" id="IPR017926">
    <property type="entry name" value="GATASE"/>
</dbReference>
<feature type="active site" evidence="10 11">
    <location>
        <position position="184"/>
    </location>
</feature>
<dbReference type="AlphaFoldDB" id="A0A291T9Q5"/>
<dbReference type="GO" id="GO:0016829">
    <property type="term" value="F:lyase activity"/>
    <property type="evidence" value="ECO:0007669"/>
    <property type="project" value="UniProtKB-KW"/>
</dbReference>
<keyword evidence="10" id="KW-0963">Cytoplasm</keyword>
<dbReference type="Gene3D" id="3.40.50.880">
    <property type="match status" value="1"/>
</dbReference>
<proteinExistence type="inferred from homology"/>
<gene>
    <name evidence="10 13" type="primary">hisH</name>
    <name evidence="13" type="ORF">CRH10_05835</name>
</gene>
<dbReference type="PANTHER" id="PTHR42701:SF1">
    <property type="entry name" value="IMIDAZOLE GLYCEROL PHOSPHATE SYNTHASE SUBUNIT HISH"/>
    <property type="match status" value="1"/>
</dbReference>
<evidence type="ECO:0000313" key="13">
    <source>
        <dbReference type="EMBL" id="ATL89845.1"/>
    </source>
</evidence>
<evidence type="ECO:0000256" key="9">
    <source>
        <dbReference type="ARBA" id="ARBA00049534"/>
    </source>
</evidence>
<keyword evidence="5 10" id="KW-0315">Glutamine amidotransferase</keyword>
<dbReference type="HAMAP" id="MF_00278">
    <property type="entry name" value="HisH"/>
    <property type="match status" value="1"/>
</dbReference>
<dbReference type="InterPro" id="IPR029062">
    <property type="entry name" value="Class_I_gatase-like"/>
</dbReference>
<comment type="pathway">
    <text evidence="1 10">Amino-acid biosynthesis; L-histidine biosynthesis; L-histidine from 5-phospho-alpha-D-ribose 1-diphosphate: step 5/9.</text>
</comment>
<dbReference type="GO" id="GO:0000105">
    <property type="term" value="P:L-histidine biosynthetic process"/>
    <property type="evidence" value="ECO:0007669"/>
    <property type="project" value="UniProtKB-UniRule"/>
</dbReference>
<feature type="active site" evidence="10 11">
    <location>
        <position position="186"/>
    </location>
</feature>
<dbReference type="PANTHER" id="PTHR42701">
    <property type="entry name" value="IMIDAZOLE GLYCEROL PHOSPHATE SYNTHASE SUBUNIT HISH"/>
    <property type="match status" value="1"/>
</dbReference>
<dbReference type="EC" id="3.5.1.2" evidence="10"/>
<dbReference type="PIRSF" id="PIRSF000495">
    <property type="entry name" value="Amidotransf_hisH"/>
    <property type="match status" value="1"/>
</dbReference>
<evidence type="ECO:0000256" key="1">
    <source>
        <dbReference type="ARBA" id="ARBA00005091"/>
    </source>
</evidence>
<reference evidence="13 14" key="1">
    <citation type="submission" date="2017-10" db="EMBL/GenBank/DDBJ databases">
        <title>Complete Genome Sequence of Faecalibacterium prausnitzii isolated from the gut of healthy adult Indian.</title>
        <authorList>
            <person name="Bag S."/>
            <person name="Ghosh T.S."/>
            <person name="Das B."/>
        </authorList>
    </citation>
    <scope>NUCLEOTIDE SEQUENCE [LARGE SCALE GENOMIC DNA]</scope>
    <source>
        <strain evidence="13 14">Indica</strain>
    </source>
</reference>
<evidence type="ECO:0000256" key="7">
    <source>
        <dbReference type="ARBA" id="ARBA00023239"/>
    </source>
</evidence>
<dbReference type="Pfam" id="PF00117">
    <property type="entry name" value="GATase"/>
    <property type="match status" value="1"/>
</dbReference>
<dbReference type="EC" id="4.3.2.10" evidence="10"/>
<protein>
    <recommendedName>
        <fullName evidence="10">Imidazole glycerol phosphate synthase subunit HisH</fullName>
        <ecNumber evidence="10">4.3.2.10</ecNumber>
    </recommendedName>
    <alternativeName>
        <fullName evidence="10">IGP synthase glutaminase subunit</fullName>
        <ecNumber evidence="10">3.5.1.2</ecNumber>
    </alternativeName>
    <alternativeName>
        <fullName evidence="10">IGP synthase subunit HisH</fullName>
    </alternativeName>
    <alternativeName>
        <fullName evidence="10">ImGP synthase subunit HisH</fullName>
        <shortName evidence="10">IGPS subunit HisH</shortName>
    </alternativeName>
</protein>
<dbReference type="NCBIfam" id="TIGR01855">
    <property type="entry name" value="IMP_synth_hisH"/>
    <property type="match status" value="1"/>
</dbReference>
<dbReference type="GO" id="GO:0004359">
    <property type="term" value="F:glutaminase activity"/>
    <property type="evidence" value="ECO:0007669"/>
    <property type="project" value="UniProtKB-EC"/>
</dbReference>
<dbReference type="PROSITE" id="PS51273">
    <property type="entry name" value="GATASE_TYPE_1"/>
    <property type="match status" value="1"/>
</dbReference>
<feature type="active site" description="Nucleophile" evidence="10 11">
    <location>
        <position position="78"/>
    </location>
</feature>
<sequence>MIAIIDYGVGNLFSLRSSLTHLGLEAVVTADAQTIRKADRLILPGVGAFGDAMDKLSATGLVPVIREQAAQKPLLGICLGMQLLFEKSYEYGEHGGLGFVKGEVCPLEPDLKDKSLKVPQIGWNALHIVRDDPLFRYIHEGEYVYYVHSYYGKNCTESTLAVSDYSIPVTGVVRAGRVYGTQFHPEKSGETGLRILKAFSEL</sequence>
<evidence type="ECO:0000256" key="5">
    <source>
        <dbReference type="ARBA" id="ARBA00022962"/>
    </source>
</evidence>
<dbReference type="GO" id="GO:0005737">
    <property type="term" value="C:cytoplasm"/>
    <property type="evidence" value="ECO:0007669"/>
    <property type="project" value="UniProtKB-SubCell"/>
</dbReference>
<keyword evidence="7 10" id="KW-0456">Lyase</keyword>
<dbReference type="CDD" id="cd01748">
    <property type="entry name" value="GATase1_IGP_Synthase"/>
    <property type="match status" value="1"/>
</dbReference>
<comment type="subcellular location">
    <subcellularLocation>
        <location evidence="10">Cytoplasm</location>
    </subcellularLocation>
</comment>
<dbReference type="UniPathway" id="UPA00031">
    <property type="reaction ID" value="UER00010"/>
</dbReference>
<feature type="domain" description="Glutamine amidotransferase" evidence="12">
    <location>
        <begin position="4"/>
        <end position="198"/>
    </location>
</feature>
<evidence type="ECO:0000256" key="10">
    <source>
        <dbReference type="HAMAP-Rule" id="MF_00278"/>
    </source>
</evidence>
<evidence type="ECO:0000256" key="6">
    <source>
        <dbReference type="ARBA" id="ARBA00023102"/>
    </source>
</evidence>
<comment type="catalytic activity">
    <reaction evidence="9 10">
        <text>L-glutamine + H2O = L-glutamate + NH4(+)</text>
        <dbReference type="Rhea" id="RHEA:15889"/>
        <dbReference type="ChEBI" id="CHEBI:15377"/>
        <dbReference type="ChEBI" id="CHEBI:28938"/>
        <dbReference type="ChEBI" id="CHEBI:29985"/>
        <dbReference type="ChEBI" id="CHEBI:58359"/>
        <dbReference type="EC" id="3.5.1.2"/>
    </reaction>
</comment>
<keyword evidence="6 10" id="KW-0368">Histidine biosynthesis</keyword>
<dbReference type="Proteomes" id="UP000223709">
    <property type="component" value="Chromosome"/>
</dbReference>
<dbReference type="GO" id="GO:0000107">
    <property type="term" value="F:imidazoleglycerol-phosphate synthase activity"/>
    <property type="evidence" value="ECO:0007669"/>
    <property type="project" value="UniProtKB-UniRule"/>
</dbReference>
<dbReference type="SUPFAM" id="SSF52317">
    <property type="entry name" value="Class I glutamine amidotransferase-like"/>
    <property type="match status" value="1"/>
</dbReference>
<evidence type="ECO:0000256" key="4">
    <source>
        <dbReference type="ARBA" id="ARBA00022801"/>
    </source>
</evidence>
<comment type="subunit">
    <text evidence="2 10">Heterodimer of HisH and HisF.</text>
</comment>
<keyword evidence="4 10" id="KW-0378">Hydrolase</keyword>
<evidence type="ECO:0000256" key="8">
    <source>
        <dbReference type="ARBA" id="ARBA00047838"/>
    </source>
</evidence>
<evidence type="ECO:0000259" key="12">
    <source>
        <dbReference type="Pfam" id="PF00117"/>
    </source>
</evidence>